<dbReference type="OrthoDB" id="4070640at2759"/>
<keyword evidence="2" id="KW-1185">Reference proteome</keyword>
<gene>
    <name evidence="1" type="primary">SKDI14G1280</name>
    <name evidence="1" type="ORF">SKDI_14G1280</name>
</gene>
<accession>A0AA35J786</accession>
<protein>
    <submittedName>
        <fullName evidence="1">Uncharacterized protein</fullName>
    </submittedName>
</protein>
<proteinExistence type="predicted"/>
<dbReference type="EMBL" id="OX365909">
    <property type="protein sequence ID" value="CAI4049628.1"/>
    <property type="molecule type" value="Genomic_DNA"/>
</dbReference>
<name>A0AA35J786_SACK1</name>
<sequence length="533" mass="57967">MHHQTKLDVFIIRAYNLLSNESVISGASLQSVTNSPQTATNTPSGMVSGMVGTTIANSAGLMGSDNTPNIDGIITSTGGNALAKANSDSTNATPNANSSSVSAISNASNPTNNGNNASSSTTSNGVCTQAQYSQLFAKISKLYNATLSSGSIDDRSTSPKSAIELYQRFQQIIKELELSFEASPYAKYFRRLDGRLWQIKADSELENDELWRLVSMSIFSVFDPQTGQILNQGRRKGNSLNTSTKGSPSELQGVNNGNNNGNSGSIGNGNNIKNYGNKNATNNRTKKRGTRVAKNAKNGKNNKNANKERNSIADSSSFNNATISNPATNMLFDPSLSQQLQKRLQTLSQDVNSRSLTGYYTQPTSPGSGGFEFGLSHADLNPNSSNNNMGYNTMSNNGSHSWKRRSLGSLDVNTLDDEAVEELLQLTNTNKRQRPMTTADGALINDGTDNNLNTANNQMKVDLNPPNNMATIDTDAVIRPLKEAYDAIISEKDQRIAQLERELELQRQETQWLRKMLIEDMGCVRSMLRDLQR</sequence>
<organism evidence="1 2">
    <name type="scientific">Saccharomyces kudriavzevii (strain ATCC MYA-4449 / AS 2.2408 / CBS 8840 / NBRC 1802 / NCYC 2889)</name>
    <name type="common">Yeast</name>
    <dbReference type="NCBI Taxonomy" id="226230"/>
    <lineage>
        <taxon>Eukaryota</taxon>
        <taxon>Fungi</taxon>
        <taxon>Dikarya</taxon>
        <taxon>Ascomycota</taxon>
        <taxon>Saccharomycotina</taxon>
        <taxon>Saccharomycetes</taxon>
        <taxon>Saccharomycetales</taxon>
        <taxon>Saccharomycetaceae</taxon>
        <taxon>Saccharomyces</taxon>
    </lineage>
</organism>
<evidence type="ECO:0000313" key="2">
    <source>
        <dbReference type="Proteomes" id="UP001162087"/>
    </source>
</evidence>
<evidence type="ECO:0000313" key="1">
    <source>
        <dbReference type="EMBL" id="CAI4049628.1"/>
    </source>
</evidence>
<reference evidence="1" key="1">
    <citation type="submission" date="2022-10" db="EMBL/GenBank/DDBJ databases">
        <authorList>
            <person name="Byrne P K."/>
        </authorList>
    </citation>
    <scope>NUCLEOTIDE SEQUENCE</scope>
    <source>
        <strain evidence="1">IFO1802</strain>
    </source>
</reference>
<dbReference type="Proteomes" id="UP001162087">
    <property type="component" value="Chromosome 14"/>
</dbReference>